<evidence type="ECO:0000313" key="2">
    <source>
        <dbReference type="Proteomes" id="UP000492821"/>
    </source>
</evidence>
<dbReference type="InterPro" id="IPR036047">
    <property type="entry name" value="F-box-like_dom_sf"/>
</dbReference>
<dbReference type="Gene3D" id="1.20.1280.50">
    <property type="match status" value="1"/>
</dbReference>
<dbReference type="PANTHER" id="PTHR46432:SF1">
    <property type="entry name" value="F-BOX ONLY PROTEIN 42"/>
    <property type="match status" value="1"/>
</dbReference>
<feature type="domain" description="F-box" evidence="1">
    <location>
        <begin position="9"/>
        <end position="51"/>
    </location>
</feature>
<dbReference type="WBParaSite" id="Pan_g10594.t1">
    <property type="protein sequence ID" value="Pan_g10594.t1"/>
    <property type="gene ID" value="Pan_g10594"/>
</dbReference>
<evidence type="ECO:0000313" key="3">
    <source>
        <dbReference type="WBParaSite" id="Pan_g10594.t1"/>
    </source>
</evidence>
<dbReference type="PANTHER" id="PTHR46432">
    <property type="entry name" value="F-BOX ONLY PROTEIN 42"/>
    <property type="match status" value="1"/>
</dbReference>
<dbReference type="SUPFAM" id="SSF81383">
    <property type="entry name" value="F-box domain"/>
    <property type="match status" value="1"/>
</dbReference>
<organism evidence="2 3">
    <name type="scientific">Panagrellus redivivus</name>
    <name type="common">Microworm</name>
    <dbReference type="NCBI Taxonomy" id="6233"/>
    <lineage>
        <taxon>Eukaryota</taxon>
        <taxon>Metazoa</taxon>
        <taxon>Ecdysozoa</taxon>
        <taxon>Nematoda</taxon>
        <taxon>Chromadorea</taxon>
        <taxon>Rhabditida</taxon>
        <taxon>Tylenchina</taxon>
        <taxon>Panagrolaimomorpha</taxon>
        <taxon>Panagrolaimoidea</taxon>
        <taxon>Panagrolaimidae</taxon>
        <taxon>Panagrellus</taxon>
    </lineage>
</organism>
<reference evidence="2" key="1">
    <citation type="journal article" date="2013" name="Genetics">
        <title>The draft genome and transcriptome of Panagrellus redivivus are shaped by the harsh demands of a free-living lifestyle.</title>
        <authorList>
            <person name="Srinivasan J."/>
            <person name="Dillman A.R."/>
            <person name="Macchietto M.G."/>
            <person name="Heikkinen L."/>
            <person name="Lakso M."/>
            <person name="Fracchia K.M."/>
            <person name="Antoshechkin I."/>
            <person name="Mortazavi A."/>
            <person name="Wong G."/>
            <person name="Sternberg P.W."/>
        </authorList>
    </citation>
    <scope>NUCLEOTIDE SEQUENCE [LARGE SCALE GENOMIC DNA]</scope>
    <source>
        <strain evidence="2">MT8872</strain>
    </source>
</reference>
<dbReference type="Proteomes" id="UP000492821">
    <property type="component" value="Unassembled WGS sequence"/>
</dbReference>
<dbReference type="SMART" id="SM00256">
    <property type="entry name" value="FBOX"/>
    <property type="match status" value="1"/>
</dbReference>
<dbReference type="AlphaFoldDB" id="A0A7E4UMN7"/>
<dbReference type="GO" id="GO:0019005">
    <property type="term" value="C:SCF ubiquitin ligase complex"/>
    <property type="evidence" value="ECO:0007669"/>
    <property type="project" value="TreeGrafter"/>
</dbReference>
<reference evidence="3" key="2">
    <citation type="submission" date="2020-10" db="UniProtKB">
        <authorList>
            <consortium name="WormBaseParasite"/>
        </authorList>
    </citation>
    <scope>IDENTIFICATION</scope>
</reference>
<dbReference type="GO" id="GO:1990756">
    <property type="term" value="F:ubiquitin-like ligase-substrate adaptor activity"/>
    <property type="evidence" value="ECO:0007669"/>
    <property type="project" value="TreeGrafter"/>
</dbReference>
<name>A0A7E4UMN7_PANRE</name>
<dbReference type="InterPro" id="IPR015915">
    <property type="entry name" value="Kelch-typ_b-propeller"/>
</dbReference>
<dbReference type="InterPro" id="IPR001810">
    <property type="entry name" value="F-box_dom"/>
</dbReference>
<accession>A0A7E4UMN7</accession>
<dbReference type="Gene3D" id="2.120.10.80">
    <property type="entry name" value="Kelch-type beta propeller"/>
    <property type="match status" value="2"/>
</dbReference>
<evidence type="ECO:0000259" key="1">
    <source>
        <dbReference type="SMART" id="SM00256"/>
    </source>
</evidence>
<dbReference type="Pfam" id="PF12937">
    <property type="entry name" value="F-box-like"/>
    <property type="match status" value="1"/>
</dbReference>
<protein>
    <submittedName>
        <fullName evidence="3">F-box domain-containing protein</fullName>
    </submittedName>
</protein>
<sequence length="242" mass="27622">MTEASIDSLPMLVLEHIFHFVRPYRSLDSARCVNSQWRDVVDDCVRHMKRRFSACTHLTWHSIGEKLYSESFSAYISERGGHAARYSRSDNCMYMFGGCTARYVPLADMWRLNMDSLEWQRIIQQGEIPPARSLCTLLDCGDLLVLFGGYAKSSNNPINQNVQFFGDLYFFLKNEQRWINLTNESTPTLASHGAVILKNRFMVVTGGSTGEDFSDDVYICDLANQSWSIVYCAGWALIFSSK</sequence>
<proteinExistence type="predicted"/>
<dbReference type="Pfam" id="PF24681">
    <property type="entry name" value="Kelch_KLHDC2_KLHL20_DRC7"/>
    <property type="match status" value="1"/>
</dbReference>
<dbReference type="SUPFAM" id="SSF117281">
    <property type="entry name" value="Kelch motif"/>
    <property type="match status" value="1"/>
</dbReference>
<keyword evidence="2" id="KW-1185">Reference proteome</keyword>
<dbReference type="InterPro" id="IPR052821">
    <property type="entry name" value="F-box_only_SRC"/>
</dbReference>